<dbReference type="PANTHER" id="PTHR34075">
    <property type="entry name" value="BLR3430 PROTEIN"/>
    <property type="match status" value="1"/>
</dbReference>
<dbReference type="OrthoDB" id="7470921at2"/>
<feature type="domain" description="ChsH2 C-terminal OB-fold" evidence="1">
    <location>
        <begin position="63"/>
        <end position="126"/>
    </location>
</feature>
<protein>
    <recommendedName>
        <fullName evidence="5">DNA-binding protein</fullName>
    </recommendedName>
</protein>
<dbReference type="PANTHER" id="PTHR34075:SF5">
    <property type="entry name" value="BLR3430 PROTEIN"/>
    <property type="match status" value="1"/>
</dbReference>
<comment type="caution">
    <text evidence="3">The sequence shown here is derived from an EMBL/GenBank/DDBJ whole genome shotgun (WGS) entry which is preliminary data.</text>
</comment>
<dbReference type="InterPro" id="IPR012340">
    <property type="entry name" value="NA-bd_OB-fold"/>
</dbReference>
<dbReference type="Pfam" id="PF12172">
    <property type="entry name" value="zf-ChsH2"/>
    <property type="match status" value="1"/>
</dbReference>
<evidence type="ECO:0000259" key="1">
    <source>
        <dbReference type="Pfam" id="PF01796"/>
    </source>
</evidence>
<dbReference type="InterPro" id="IPR022002">
    <property type="entry name" value="ChsH2_Znr"/>
</dbReference>
<feature type="domain" description="ChsH2 rubredoxin-like zinc ribbon" evidence="2">
    <location>
        <begin position="26"/>
        <end position="61"/>
    </location>
</feature>
<dbReference type="Pfam" id="PF01796">
    <property type="entry name" value="OB_ChsH2_C"/>
    <property type="match status" value="1"/>
</dbReference>
<dbReference type="InterPro" id="IPR002878">
    <property type="entry name" value="ChsH2_C"/>
</dbReference>
<dbReference type="Proteomes" id="UP000440096">
    <property type="component" value="Unassembled WGS sequence"/>
</dbReference>
<dbReference type="AlphaFoldDB" id="A0A6N7YQQ7"/>
<organism evidence="3 4">
    <name type="scientific">Amycolatopsis pithecellobii</name>
    <dbReference type="NCBI Taxonomy" id="664692"/>
    <lineage>
        <taxon>Bacteria</taxon>
        <taxon>Bacillati</taxon>
        <taxon>Actinomycetota</taxon>
        <taxon>Actinomycetes</taxon>
        <taxon>Pseudonocardiales</taxon>
        <taxon>Pseudonocardiaceae</taxon>
        <taxon>Amycolatopsis</taxon>
    </lineage>
</organism>
<evidence type="ECO:0000313" key="4">
    <source>
        <dbReference type="Proteomes" id="UP000440096"/>
    </source>
</evidence>
<gene>
    <name evidence="3" type="ORF">GKO32_10085</name>
</gene>
<evidence type="ECO:0000313" key="3">
    <source>
        <dbReference type="EMBL" id="MTD54322.1"/>
    </source>
</evidence>
<evidence type="ECO:0008006" key="5">
    <source>
        <dbReference type="Google" id="ProtNLM"/>
    </source>
</evidence>
<dbReference type="EMBL" id="WMBA01000011">
    <property type="protein sequence ID" value="MTD54322.1"/>
    <property type="molecule type" value="Genomic_DNA"/>
</dbReference>
<dbReference type="Gene3D" id="6.10.30.10">
    <property type="match status" value="1"/>
</dbReference>
<dbReference type="SUPFAM" id="SSF50249">
    <property type="entry name" value="Nucleic acid-binding proteins"/>
    <property type="match status" value="1"/>
</dbReference>
<keyword evidence="4" id="KW-1185">Reference proteome</keyword>
<sequence>MVMSEHDHVPVAPADCAASAVSGPYWNGLAEGRLSIPYCTRCERPFFFPRKWCPNCWSPDVSWIEASGRGTLYTRCMVDMPFDGRPAEEIPYAVALVDLDEGVRLPGRLRLADAKMPIGDRVVLQFADDPAAALPVWRHE</sequence>
<dbReference type="InterPro" id="IPR052513">
    <property type="entry name" value="Thioester_dehydratase-like"/>
</dbReference>
<accession>A0A6N7YQQ7</accession>
<reference evidence="3 4" key="1">
    <citation type="submission" date="2019-11" db="EMBL/GenBank/DDBJ databases">
        <title>Draft genome of Amycolatopsis RM579.</title>
        <authorList>
            <person name="Duangmal K."/>
            <person name="Mingma R."/>
        </authorList>
    </citation>
    <scope>NUCLEOTIDE SEQUENCE [LARGE SCALE GENOMIC DNA]</scope>
    <source>
        <strain evidence="3 4">RM579</strain>
    </source>
</reference>
<proteinExistence type="predicted"/>
<name>A0A6N7YQQ7_9PSEU</name>
<evidence type="ECO:0000259" key="2">
    <source>
        <dbReference type="Pfam" id="PF12172"/>
    </source>
</evidence>